<dbReference type="EMBL" id="JBCLUF010000009">
    <property type="protein sequence ID" value="MEY8661954.1"/>
    <property type="molecule type" value="Genomic_DNA"/>
</dbReference>
<dbReference type="RefSeq" id="WP_280606211.1">
    <property type="nucleotide sequence ID" value="NZ_CP123639.1"/>
</dbReference>
<evidence type="ECO:0000313" key="1">
    <source>
        <dbReference type="EMBL" id="MEY8661954.1"/>
    </source>
</evidence>
<dbReference type="Proteomes" id="UP001565236">
    <property type="component" value="Unassembled WGS sequence"/>
</dbReference>
<evidence type="ECO:0000313" key="2">
    <source>
        <dbReference type="Proteomes" id="UP001565236"/>
    </source>
</evidence>
<proteinExistence type="predicted"/>
<keyword evidence="2" id="KW-1185">Reference proteome</keyword>
<reference evidence="1 2" key="1">
    <citation type="submission" date="2024-03" db="EMBL/GenBank/DDBJ databases">
        <title>Mouse gut bacterial collection (mGBC) of GemPharmatech.</title>
        <authorList>
            <person name="He Y."/>
            <person name="Dong L."/>
            <person name="Wu D."/>
            <person name="Gao X."/>
            <person name="Lin Z."/>
        </authorList>
    </citation>
    <scope>NUCLEOTIDE SEQUENCE [LARGE SCALE GENOMIC DNA]</scope>
    <source>
        <strain evidence="1 2">15-30</strain>
    </source>
</reference>
<sequence length="73" mass="8145">MARKDKNIEIIENEKMVNGALVSELTLKDEVIGTVKQDGDRYLAILPSGEESKINSSAEAVAHLLREYHLHRG</sequence>
<name>A0ABV4DNV0_9LACO</name>
<dbReference type="Pfam" id="PF11184">
    <property type="entry name" value="DUF2969"/>
    <property type="match status" value="1"/>
</dbReference>
<accession>A0ABV4DNV0</accession>
<protein>
    <submittedName>
        <fullName evidence="1">DUF2969 domain-containing protein</fullName>
    </submittedName>
</protein>
<dbReference type="InterPro" id="IPR021351">
    <property type="entry name" value="DUF2969"/>
</dbReference>
<organism evidence="1 2">
    <name type="scientific">Ligilactobacillus faecis</name>
    <dbReference type="NCBI Taxonomy" id="762833"/>
    <lineage>
        <taxon>Bacteria</taxon>
        <taxon>Bacillati</taxon>
        <taxon>Bacillota</taxon>
        <taxon>Bacilli</taxon>
        <taxon>Lactobacillales</taxon>
        <taxon>Lactobacillaceae</taxon>
        <taxon>Ligilactobacillus</taxon>
    </lineage>
</organism>
<comment type="caution">
    <text evidence="1">The sequence shown here is derived from an EMBL/GenBank/DDBJ whole genome shotgun (WGS) entry which is preliminary data.</text>
</comment>
<gene>
    <name evidence="1" type="ORF">AALT52_03485</name>
</gene>